<sequence length="68" mass="7723">MMEGKNKLLEQMLEFGYSREISLKVLEASGAKTSIAKKSEAQKNKKLIKVNKSEARKNKKLIIVKSEK</sequence>
<proteinExistence type="predicted"/>
<dbReference type="EMBL" id="FLQW01003997">
    <property type="protein sequence ID" value="SBS96435.1"/>
    <property type="molecule type" value="Genomic_DNA"/>
</dbReference>
<dbReference type="AlphaFoldDB" id="A0A1A8WVR1"/>
<organism evidence="1 2">
    <name type="scientific">Plasmodium malariae</name>
    <dbReference type="NCBI Taxonomy" id="5858"/>
    <lineage>
        <taxon>Eukaryota</taxon>
        <taxon>Sar</taxon>
        <taxon>Alveolata</taxon>
        <taxon>Apicomplexa</taxon>
        <taxon>Aconoidasida</taxon>
        <taxon>Haemosporida</taxon>
        <taxon>Plasmodiidae</taxon>
        <taxon>Plasmodium</taxon>
        <taxon>Plasmodium (Plasmodium)</taxon>
    </lineage>
</organism>
<reference evidence="2" key="1">
    <citation type="submission" date="2016-05" db="EMBL/GenBank/DDBJ databases">
        <authorList>
            <person name="Naeem Raeece"/>
        </authorList>
    </citation>
    <scope>NUCLEOTIDE SEQUENCE [LARGE SCALE GENOMIC DNA]</scope>
</reference>
<name>A0A1A8WVR1_PLAMA</name>
<evidence type="ECO:0000313" key="1">
    <source>
        <dbReference type="EMBL" id="SBS96435.1"/>
    </source>
</evidence>
<accession>A0A1A8WVR1</accession>
<evidence type="ECO:0008006" key="3">
    <source>
        <dbReference type="Google" id="ProtNLM"/>
    </source>
</evidence>
<evidence type="ECO:0000313" key="2">
    <source>
        <dbReference type="Proteomes" id="UP000078597"/>
    </source>
</evidence>
<protein>
    <recommendedName>
        <fullName evidence="3">UBA domain-containing protein</fullName>
    </recommendedName>
</protein>
<dbReference type="Proteomes" id="UP000078597">
    <property type="component" value="Unassembled WGS sequence"/>
</dbReference>
<gene>
    <name evidence="1" type="ORF">PMALA_053870</name>
</gene>